<organism evidence="1 2">
    <name type="scientific">Heyndrickxia coagulans</name>
    <name type="common">Weizmannia coagulans</name>
    <dbReference type="NCBI Taxonomy" id="1398"/>
    <lineage>
        <taxon>Bacteria</taxon>
        <taxon>Bacillati</taxon>
        <taxon>Bacillota</taxon>
        <taxon>Bacilli</taxon>
        <taxon>Bacillales</taxon>
        <taxon>Bacillaceae</taxon>
        <taxon>Heyndrickxia</taxon>
    </lineage>
</organism>
<accession>A0AAN0T8X3</accession>
<dbReference type="AlphaFoldDB" id="A0AAN0T8X3"/>
<dbReference type="Proteomes" id="UP000032024">
    <property type="component" value="Chromosome"/>
</dbReference>
<evidence type="ECO:0000313" key="2">
    <source>
        <dbReference type="Proteomes" id="UP000032024"/>
    </source>
</evidence>
<proteinExistence type="predicted"/>
<protein>
    <submittedName>
        <fullName evidence="1">Uncharacterized protein</fullName>
    </submittedName>
</protein>
<gene>
    <name evidence="1" type="ORF">SB48_HM08orf04750</name>
</gene>
<reference evidence="2" key="1">
    <citation type="submission" date="2015-01" db="EMBL/GenBank/DDBJ databases">
        <title>Comparative genome analysis of Bacillus coagulans HM-08, Clostridium butyricum HM-68, Bacillus subtilis HM-66 and Bacillus paralicheniformis BL-09.</title>
        <authorList>
            <person name="Zhang H."/>
        </authorList>
    </citation>
    <scope>NUCLEOTIDE SEQUENCE [LARGE SCALE GENOMIC DNA]</scope>
    <source>
        <strain evidence="2">HM-08</strain>
    </source>
</reference>
<dbReference type="EMBL" id="CP010525">
    <property type="protein sequence ID" value="AJO23770.1"/>
    <property type="molecule type" value="Genomic_DNA"/>
</dbReference>
<evidence type="ECO:0000313" key="1">
    <source>
        <dbReference type="EMBL" id="AJO23770.1"/>
    </source>
</evidence>
<keyword evidence="2" id="KW-1185">Reference proteome</keyword>
<sequence length="101" mass="11461">MGLGGQRFLTFFHLFIIMILVYRSDEKEEYICLWLFREFVAGGNKHACRWNGLSSSGDERAAASLVSGVRLALTRLQLALELSGPYCRALRVAPRIYPIRP</sequence>
<name>A0AAN0T8X3_HEYCO</name>